<organism evidence="5 6">
    <name type="scientific">Erpetoichthys calabaricus</name>
    <name type="common">Rope fish</name>
    <name type="synonym">Calamoichthys calabaricus</name>
    <dbReference type="NCBI Taxonomy" id="27687"/>
    <lineage>
        <taxon>Eukaryota</taxon>
        <taxon>Metazoa</taxon>
        <taxon>Chordata</taxon>
        <taxon>Craniata</taxon>
        <taxon>Vertebrata</taxon>
        <taxon>Euteleostomi</taxon>
        <taxon>Actinopterygii</taxon>
        <taxon>Polypteriformes</taxon>
        <taxon>Polypteridae</taxon>
        <taxon>Erpetoichthys</taxon>
    </lineage>
</organism>
<dbReference type="InterPro" id="IPR007110">
    <property type="entry name" value="Ig-like_dom"/>
</dbReference>
<evidence type="ECO:0000313" key="5">
    <source>
        <dbReference type="Ensembl" id="ENSECRP00000006722.1"/>
    </source>
</evidence>
<feature type="signal peptide" evidence="3">
    <location>
        <begin position="1"/>
        <end position="20"/>
    </location>
</feature>
<dbReference type="GO" id="GO:0002376">
    <property type="term" value="P:immune system process"/>
    <property type="evidence" value="ECO:0007669"/>
    <property type="project" value="UniProtKB-KW"/>
</dbReference>
<dbReference type="InterPro" id="IPR036179">
    <property type="entry name" value="Ig-like_dom_sf"/>
</dbReference>
<reference evidence="5" key="1">
    <citation type="submission" date="2021-06" db="EMBL/GenBank/DDBJ databases">
        <authorList>
            <consortium name="Wellcome Sanger Institute Data Sharing"/>
        </authorList>
    </citation>
    <scope>NUCLEOTIDE SEQUENCE [LARGE SCALE GENOMIC DNA]</scope>
</reference>
<dbReference type="InterPro" id="IPR050413">
    <property type="entry name" value="TCR_beta_variable"/>
</dbReference>
<dbReference type="PANTHER" id="PTHR23268">
    <property type="entry name" value="T-CELL RECEPTOR BETA CHAIN"/>
    <property type="match status" value="1"/>
</dbReference>
<dbReference type="Gene3D" id="2.60.40.10">
    <property type="entry name" value="Immunoglobulins"/>
    <property type="match status" value="1"/>
</dbReference>
<dbReference type="InterPro" id="IPR003599">
    <property type="entry name" value="Ig_sub"/>
</dbReference>
<dbReference type="PROSITE" id="PS50835">
    <property type="entry name" value="IG_LIKE"/>
    <property type="match status" value="1"/>
</dbReference>
<evidence type="ECO:0000256" key="2">
    <source>
        <dbReference type="ARBA" id="ARBA00022859"/>
    </source>
</evidence>
<evidence type="ECO:0000313" key="6">
    <source>
        <dbReference type="Proteomes" id="UP000694620"/>
    </source>
</evidence>
<dbReference type="GO" id="GO:0005886">
    <property type="term" value="C:plasma membrane"/>
    <property type="evidence" value="ECO:0007669"/>
    <property type="project" value="TreeGrafter"/>
</dbReference>
<keyword evidence="6" id="KW-1185">Reference proteome</keyword>
<keyword evidence="2" id="KW-0391">Immunity</keyword>
<proteinExistence type="predicted"/>
<feature type="domain" description="Ig-like" evidence="4">
    <location>
        <begin position="15"/>
        <end position="101"/>
    </location>
</feature>
<reference evidence="5" key="3">
    <citation type="submission" date="2025-09" db="UniProtKB">
        <authorList>
            <consortium name="Ensembl"/>
        </authorList>
    </citation>
    <scope>IDENTIFICATION</scope>
</reference>
<dbReference type="GO" id="GO:0007166">
    <property type="term" value="P:cell surface receptor signaling pathway"/>
    <property type="evidence" value="ECO:0007669"/>
    <property type="project" value="TreeGrafter"/>
</dbReference>
<keyword evidence="1 3" id="KW-0732">Signal</keyword>
<evidence type="ECO:0000256" key="3">
    <source>
        <dbReference type="SAM" id="SignalP"/>
    </source>
</evidence>
<feature type="chain" id="PRO_5034752457" description="Ig-like domain-containing protein" evidence="3">
    <location>
        <begin position="21"/>
        <end position="117"/>
    </location>
</feature>
<dbReference type="SMART" id="SM00409">
    <property type="entry name" value="IG"/>
    <property type="match status" value="1"/>
</dbReference>
<reference evidence="5" key="2">
    <citation type="submission" date="2025-08" db="UniProtKB">
        <authorList>
            <consortium name="Ensembl"/>
        </authorList>
    </citation>
    <scope>IDENTIFICATION</scope>
</reference>
<evidence type="ECO:0000259" key="4">
    <source>
        <dbReference type="PROSITE" id="PS50835"/>
    </source>
</evidence>
<dbReference type="Proteomes" id="UP000694620">
    <property type="component" value="Chromosome 3"/>
</dbReference>
<evidence type="ECO:0000256" key="1">
    <source>
        <dbReference type="ARBA" id="ARBA00022729"/>
    </source>
</evidence>
<dbReference type="Ensembl" id="ENSECRT00000006831.1">
    <property type="protein sequence ID" value="ENSECRP00000006722.1"/>
    <property type="gene ID" value="ENSECRG00000004473.1"/>
</dbReference>
<dbReference type="InterPro" id="IPR013783">
    <property type="entry name" value="Ig-like_fold"/>
</dbReference>
<protein>
    <recommendedName>
        <fullName evidence="4">Ig-like domain-containing protein</fullName>
    </recommendedName>
</protein>
<name>A0A8C4RSM7_ERPCA</name>
<dbReference type="AlphaFoldDB" id="A0A8C4RSM7"/>
<dbReference type="SUPFAM" id="SSF48726">
    <property type="entry name" value="Immunoglobulin"/>
    <property type="match status" value="1"/>
</dbReference>
<sequence length="117" mass="13459">RMFKTLDFVVLCLCLKISQTPKFTFLRVGQSVTVECSQDAGYSYMHWYRQQSIKEMRLVLFTTVKLGRKSSQNCSLSIQGIQTTDAGVYFCACSTESLYVPSFVMFTIYIKITLLLY</sequence>
<accession>A0A8C4RSM7</accession>
<dbReference type="Pfam" id="PF07686">
    <property type="entry name" value="V-set"/>
    <property type="match status" value="1"/>
</dbReference>
<dbReference type="InterPro" id="IPR013106">
    <property type="entry name" value="Ig_V-set"/>
</dbReference>